<evidence type="ECO:0000256" key="5">
    <source>
        <dbReference type="ARBA" id="ARBA00022692"/>
    </source>
</evidence>
<comment type="similarity">
    <text evidence="8 9">Belongs to the TRAP transporter small permease family.</text>
</comment>
<dbReference type="PANTHER" id="PTHR35011">
    <property type="entry name" value="2,3-DIKETO-L-GULONATE TRAP TRANSPORTER SMALL PERMEASE PROTEIN YIAM"/>
    <property type="match status" value="1"/>
</dbReference>
<dbReference type="Pfam" id="PF04290">
    <property type="entry name" value="DctQ"/>
    <property type="match status" value="1"/>
</dbReference>
<dbReference type="EMBL" id="JAWDID010000015">
    <property type="protein sequence ID" value="MDU0340679.1"/>
    <property type="molecule type" value="Genomic_DNA"/>
</dbReference>
<dbReference type="Proteomes" id="UP001254257">
    <property type="component" value="Unassembled WGS sequence"/>
</dbReference>
<evidence type="ECO:0000256" key="9">
    <source>
        <dbReference type="RuleBase" id="RU369079"/>
    </source>
</evidence>
<sequence>MGLILAIDKVNTAIGKLAGWTILILTLAISYEVFARYVLRAPTEWAFDVSYILYGTLFMLAGPYALARNAHVRGDFLYRQWAPRTQARLDLALYFLFFFPGIIALAWAGYKFAAFSWMIGEHSSNSPSGPPLYHFKSLIPIAGVLMTVQGLAEVARCVICLRTGEWPPRLHDVEETEKLILEQAAAAQGAPEAGKAI</sequence>
<keyword evidence="7 9" id="KW-0472">Membrane</keyword>
<evidence type="ECO:0000259" key="10">
    <source>
        <dbReference type="Pfam" id="PF04290"/>
    </source>
</evidence>
<evidence type="ECO:0000256" key="8">
    <source>
        <dbReference type="ARBA" id="ARBA00038436"/>
    </source>
</evidence>
<evidence type="ECO:0000313" key="11">
    <source>
        <dbReference type="EMBL" id="MDU0340679.1"/>
    </source>
</evidence>
<proteinExistence type="inferred from homology"/>
<dbReference type="RefSeq" id="WP_316018529.1">
    <property type="nucleotide sequence ID" value="NZ_JAWDID010000015.1"/>
</dbReference>
<evidence type="ECO:0000256" key="7">
    <source>
        <dbReference type="ARBA" id="ARBA00023136"/>
    </source>
</evidence>
<keyword evidence="12" id="KW-1185">Reference proteome</keyword>
<comment type="subunit">
    <text evidence="9">The complex comprises the extracytoplasmic solute receptor protein and the two transmembrane proteins.</text>
</comment>
<keyword evidence="2 9" id="KW-0813">Transport</keyword>
<comment type="function">
    <text evidence="9">Part of the tripartite ATP-independent periplasmic (TRAP) transport system.</text>
</comment>
<protein>
    <recommendedName>
        <fullName evidence="9">TRAP transporter small permease protein</fullName>
    </recommendedName>
</protein>
<comment type="caution">
    <text evidence="9">Lacks conserved residue(s) required for the propagation of feature annotation.</text>
</comment>
<evidence type="ECO:0000256" key="3">
    <source>
        <dbReference type="ARBA" id="ARBA00022475"/>
    </source>
</evidence>
<keyword evidence="6 9" id="KW-1133">Transmembrane helix</keyword>
<feature type="transmembrane region" description="Helical" evidence="9">
    <location>
        <begin position="51"/>
        <end position="70"/>
    </location>
</feature>
<comment type="subcellular location">
    <subcellularLocation>
        <location evidence="1 9">Cell inner membrane</location>
        <topology evidence="1 9">Multi-pass membrane protein</topology>
    </subcellularLocation>
</comment>
<feature type="transmembrane region" description="Helical" evidence="9">
    <location>
        <begin position="17"/>
        <end position="39"/>
    </location>
</feature>
<evidence type="ECO:0000256" key="4">
    <source>
        <dbReference type="ARBA" id="ARBA00022519"/>
    </source>
</evidence>
<accession>A0ABU3S7D4</accession>
<keyword evidence="3" id="KW-1003">Cell membrane</keyword>
<name>A0ABU3S7D4_9HYPH</name>
<gene>
    <name evidence="11" type="ORF">RKE40_12330</name>
</gene>
<dbReference type="InterPro" id="IPR055348">
    <property type="entry name" value="DctQ"/>
</dbReference>
<organism evidence="11 12">
    <name type="scientific">Bosea rubneri</name>
    <dbReference type="NCBI Taxonomy" id="3075434"/>
    <lineage>
        <taxon>Bacteria</taxon>
        <taxon>Pseudomonadati</taxon>
        <taxon>Pseudomonadota</taxon>
        <taxon>Alphaproteobacteria</taxon>
        <taxon>Hyphomicrobiales</taxon>
        <taxon>Boseaceae</taxon>
        <taxon>Bosea</taxon>
    </lineage>
</organism>
<keyword evidence="5 9" id="KW-0812">Transmembrane</keyword>
<evidence type="ECO:0000313" key="12">
    <source>
        <dbReference type="Proteomes" id="UP001254257"/>
    </source>
</evidence>
<evidence type="ECO:0000256" key="6">
    <source>
        <dbReference type="ARBA" id="ARBA00022989"/>
    </source>
</evidence>
<keyword evidence="4 9" id="KW-0997">Cell inner membrane</keyword>
<evidence type="ECO:0000256" key="2">
    <source>
        <dbReference type="ARBA" id="ARBA00022448"/>
    </source>
</evidence>
<dbReference type="InterPro" id="IPR007387">
    <property type="entry name" value="TRAP_DctQ"/>
</dbReference>
<comment type="caution">
    <text evidence="11">The sequence shown here is derived from an EMBL/GenBank/DDBJ whole genome shotgun (WGS) entry which is preliminary data.</text>
</comment>
<reference evidence="11 12" key="1">
    <citation type="submission" date="2023-09" db="EMBL/GenBank/DDBJ databases">
        <title>Whole genome shotgun sequencing (WGS) of Bosea sp. ZW T0_25, isolated from stored onions (Allium cepa).</title>
        <authorList>
            <person name="Stoll D.A."/>
            <person name="Huch M."/>
        </authorList>
    </citation>
    <scope>NUCLEOTIDE SEQUENCE [LARGE SCALE GENOMIC DNA]</scope>
    <source>
        <strain evidence="11 12">ZW T0_25</strain>
    </source>
</reference>
<feature type="transmembrane region" description="Helical" evidence="9">
    <location>
        <begin position="91"/>
        <end position="113"/>
    </location>
</feature>
<dbReference type="PANTHER" id="PTHR35011:SF4">
    <property type="entry name" value="SLL1102 PROTEIN"/>
    <property type="match status" value="1"/>
</dbReference>
<evidence type="ECO:0000256" key="1">
    <source>
        <dbReference type="ARBA" id="ARBA00004429"/>
    </source>
</evidence>
<feature type="domain" description="Tripartite ATP-independent periplasmic transporters DctQ component" evidence="10">
    <location>
        <begin position="25"/>
        <end position="157"/>
    </location>
</feature>